<sequence>MRTHTIAALTLMTVTLAMTACSGADAAGLDKQAIAKAADAEVQTKGEVLRIGWMRDDVPVEVDGAPLPAAAGLGSWAAFKPVAEGDGAIVMGDTVVFQDEVDAAMDAAFANGLKVTALHNHFFYDRPKAYFMHIGGRGPAPKLAAGVKAVWDAIKQVRAENPEPAKTFPGGAPARGGDIDANLIADITGLEPSEKPGGVVKVSTGRKGRMGETAIGGSMGLGTWAAFAGNMKSASVDGDFIMTADEVQPVLKALRDADFHVVALHNHMIGEQPAFYFTHYWAKGPVEQLAKGFKAVLEAQANAH</sequence>
<name>A0ABU3B5L9_9GAMM</name>
<proteinExistence type="predicted"/>
<keyword evidence="3" id="KW-1185">Reference proteome</keyword>
<dbReference type="PROSITE" id="PS51257">
    <property type="entry name" value="PROKAR_LIPOPROTEIN"/>
    <property type="match status" value="1"/>
</dbReference>
<evidence type="ECO:0000313" key="3">
    <source>
        <dbReference type="Proteomes" id="UP001259982"/>
    </source>
</evidence>
<evidence type="ECO:0000256" key="1">
    <source>
        <dbReference type="SAM" id="SignalP"/>
    </source>
</evidence>
<feature type="chain" id="PRO_5047494374" evidence="1">
    <location>
        <begin position="27"/>
        <end position="304"/>
    </location>
</feature>
<organism evidence="2 3">
    <name type="scientific">Spectribacter acetivorans</name>
    <dbReference type="NCBI Taxonomy" id="3075603"/>
    <lineage>
        <taxon>Bacteria</taxon>
        <taxon>Pseudomonadati</taxon>
        <taxon>Pseudomonadota</taxon>
        <taxon>Gammaproteobacteria</taxon>
        <taxon>Salinisphaerales</taxon>
        <taxon>Salinisphaeraceae</taxon>
        <taxon>Spectribacter</taxon>
    </lineage>
</organism>
<comment type="caution">
    <text evidence="2">The sequence shown here is derived from an EMBL/GenBank/DDBJ whole genome shotgun (WGS) entry which is preliminary data.</text>
</comment>
<dbReference type="RefSeq" id="WP_311657268.1">
    <property type="nucleotide sequence ID" value="NZ_JAVRHY010000002.1"/>
</dbReference>
<keyword evidence="1" id="KW-0732">Signal</keyword>
<dbReference type="InterPro" id="IPR011094">
    <property type="entry name" value="Uncharacterised_LppY/LpqO"/>
</dbReference>
<dbReference type="EMBL" id="JAVRHY010000002">
    <property type="protein sequence ID" value="MDT0617478.1"/>
    <property type="molecule type" value="Genomic_DNA"/>
</dbReference>
<accession>A0ABU3B5L9</accession>
<dbReference type="Pfam" id="PF07485">
    <property type="entry name" value="DUF1529"/>
    <property type="match status" value="2"/>
</dbReference>
<gene>
    <name evidence="2" type="ORF">RM531_03255</name>
</gene>
<reference evidence="2 3" key="1">
    <citation type="submission" date="2023-09" db="EMBL/GenBank/DDBJ databases">
        <authorList>
            <person name="Rey-Velasco X."/>
        </authorList>
    </citation>
    <scope>NUCLEOTIDE SEQUENCE [LARGE SCALE GENOMIC DNA]</scope>
    <source>
        <strain evidence="2 3">P385</strain>
    </source>
</reference>
<dbReference type="Proteomes" id="UP001259982">
    <property type="component" value="Unassembled WGS sequence"/>
</dbReference>
<feature type="signal peptide" evidence="1">
    <location>
        <begin position="1"/>
        <end position="26"/>
    </location>
</feature>
<evidence type="ECO:0000313" key="2">
    <source>
        <dbReference type="EMBL" id="MDT0617478.1"/>
    </source>
</evidence>
<protein>
    <submittedName>
        <fullName evidence="2">DUF1259 domain-containing protein</fullName>
    </submittedName>
</protein>